<gene>
    <name evidence="4" type="ORF">RJ639_039990</name>
</gene>
<evidence type="ECO:0000313" key="5">
    <source>
        <dbReference type="Proteomes" id="UP001188597"/>
    </source>
</evidence>
<sequence>MQRLADLLGRQSGPTNGPSANMTSQNISGKPDSWIIDTGATDHISCKLDTMSDAYTNLGVPPVQIPNGDTVPVHALGRVNLGPNLHLEQDLLSRKPIEKGYRIYDLESKVIYSSRDVQFFESIFPFADLQACHTPFGLTDHLSVDWECQAASHAPTGETSKSTQTSDVPTRSNSPHNVDLEPLSLGSSSSQDQIPLDQAPGSAELSPSTIQSPIRTEQSALPINEPPVVPSKRTRQVSKNLSGYNFTLPPSLAPPSSTTHSSSPSANSTVYPLSHNISYSKFSRTHTAFLAAISSVDEPKYFSQAVKHAHWRDAMAKEISALEANNTWTLMPLPSGKRVIDSKWVYKVKFHPDGTVERYKARLVAKGYTQIEGLDFHETFAPVAKLVTVRCLLAIASIKKWELHQLDVNNAFLHGDLEEEVYMKIPQVGFIQSQSDHSLFTFARKGSFLAVLIYVDDMIVTGTDSAKISWLKHYLDTKFHIKDLGKLKYFLGIEVARSSDGIVLSQRKYVLDILTECGLTI</sequence>
<dbReference type="InterPro" id="IPR043502">
    <property type="entry name" value="DNA/RNA_pol_sf"/>
</dbReference>
<dbReference type="SUPFAM" id="SSF56672">
    <property type="entry name" value="DNA/RNA polymerases"/>
    <property type="match status" value="1"/>
</dbReference>
<dbReference type="InterPro" id="IPR013103">
    <property type="entry name" value="RVT_2"/>
</dbReference>
<dbReference type="AlphaFoldDB" id="A0AA89B785"/>
<feature type="domain" description="Reverse transcriptase Ty1/copia-type" evidence="2">
    <location>
        <begin position="325"/>
        <end position="435"/>
    </location>
</feature>
<name>A0AA89B785_9ASTE</name>
<protein>
    <recommendedName>
        <fullName evidence="6">Reverse transcriptase Ty1/copia-type domain-containing protein</fullName>
    </recommendedName>
</protein>
<dbReference type="Proteomes" id="UP001188597">
    <property type="component" value="Unassembled WGS sequence"/>
</dbReference>
<evidence type="ECO:0000259" key="3">
    <source>
        <dbReference type="Pfam" id="PF25597"/>
    </source>
</evidence>
<proteinExistence type="predicted"/>
<organism evidence="4 5">
    <name type="scientific">Escallonia herrerae</name>
    <dbReference type="NCBI Taxonomy" id="1293975"/>
    <lineage>
        <taxon>Eukaryota</taxon>
        <taxon>Viridiplantae</taxon>
        <taxon>Streptophyta</taxon>
        <taxon>Embryophyta</taxon>
        <taxon>Tracheophyta</taxon>
        <taxon>Spermatophyta</taxon>
        <taxon>Magnoliopsida</taxon>
        <taxon>eudicotyledons</taxon>
        <taxon>Gunneridae</taxon>
        <taxon>Pentapetalae</taxon>
        <taxon>asterids</taxon>
        <taxon>campanulids</taxon>
        <taxon>Escalloniales</taxon>
        <taxon>Escalloniaceae</taxon>
        <taxon>Escallonia</taxon>
    </lineage>
</organism>
<feature type="compositionally biased region" description="Polar residues" evidence="1">
    <location>
        <begin position="12"/>
        <end position="28"/>
    </location>
</feature>
<accession>A0AA89B785</accession>
<feature type="domain" description="Retroviral polymerase SH3-like" evidence="3">
    <location>
        <begin position="98"/>
        <end position="127"/>
    </location>
</feature>
<evidence type="ECO:0008006" key="6">
    <source>
        <dbReference type="Google" id="ProtNLM"/>
    </source>
</evidence>
<feature type="region of interest" description="Disordered" evidence="1">
    <location>
        <begin position="152"/>
        <end position="235"/>
    </location>
</feature>
<feature type="region of interest" description="Disordered" evidence="1">
    <location>
        <begin position="1"/>
        <end position="31"/>
    </location>
</feature>
<feature type="compositionally biased region" description="Polar residues" evidence="1">
    <location>
        <begin position="205"/>
        <end position="221"/>
    </location>
</feature>
<dbReference type="Pfam" id="PF07727">
    <property type="entry name" value="RVT_2"/>
    <property type="match status" value="1"/>
</dbReference>
<dbReference type="EMBL" id="JAVXUP010000396">
    <property type="protein sequence ID" value="KAK3028963.1"/>
    <property type="molecule type" value="Genomic_DNA"/>
</dbReference>
<evidence type="ECO:0000313" key="4">
    <source>
        <dbReference type="EMBL" id="KAK3028963.1"/>
    </source>
</evidence>
<reference evidence="4" key="1">
    <citation type="submission" date="2022-12" db="EMBL/GenBank/DDBJ databases">
        <title>Draft genome assemblies for two species of Escallonia (Escalloniales).</title>
        <authorList>
            <person name="Chanderbali A."/>
            <person name="Dervinis C."/>
            <person name="Anghel I."/>
            <person name="Soltis D."/>
            <person name="Soltis P."/>
            <person name="Zapata F."/>
        </authorList>
    </citation>
    <scope>NUCLEOTIDE SEQUENCE</scope>
    <source>
        <strain evidence="4">UCBG64.0493</strain>
        <tissue evidence="4">Leaf</tissue>
    </source>
</reference>
<comment type="caution">
    <text evidence="4">The sequence shown here is derived from an EMBL/GenBank/DDBJ whole genome shotgun (WGS) entry which is preliminary data.</text>
</comment>
<feature type="region of interest" description="Disordered" evidence="1">
    <location>
        <begin position="248"/>
        <end position="268"/>
    </location>
</feature>
<dbReference type="Pfam" id="PF25597">
    <property type="entry name" value="SH3_retrovirus"/>
    <property type="match status" value="1"/>
</dbReference>
<keyword evidence="5" id="KW-1185">Reference proteome</keyword>
<dbReference type="InterPro" id="IPR057670">
    <property type="entry name" value="SH3_retrovirus"/>
</dbReference>
<feature type="compositionally biased region" description="Polar residues" evidence="1">
    <location>
        <begin position="157"/>
        <end position="176"/>
    </location>
</feature>
<evidence type="ECO:0000256" key="1">
    <source>
        <dbReference type="SAM" id="MobiDB-lite"/>
    </source>
</evidence>
<evidence type="ECO:0000259" key="2">
    <source>
        <dbReference type="Pfam" id="PF07727"/>
    </source>
</evidence>